<dbReference type="STRING" id="3641.A0A061FV04"/>
<feature type="region of interest" description="Disordered" evidence="1">
    <location>
        <begin position="32"/>
        <end position="66"/>
    </location>
</feature>
<dbReference type="OrthoDB" id="755532at2759"/>
<gene>
    <name evidence="2" type="ORF">TCM_012247</name>
</gene>
<dbReference type="AlphaFoldDB" id="A0A061FV04"/>
<dbReference type="PANTHER" id="PTHR33237">
    <property type="entry name" value="F2P16.13 PROTEIN-RELATED"/>
    <property type="match status" value="1"/>
</dbReference>
<dbReference type="PANTHER" id="PTHR33237:SF46">
    <property type="entry name" value="OS01G0606100 PROTEIN"/>
    <property type="match status" value="1"/>
</dbReference>
<dbReference type="EMBL" id="CM001881">
    <property type="protein sequence ID" value="EOY20923.1"/>
    <property type="molecule type" value="Genomic_DNA"/>
</dbReference>
<dbReference type="FunCoup" id="A0A061FV04">
    <property type="interactions" value="448"/>
</dbReference>
<evidence type="ECO:0000313" key="2">
    <source>
        <dbReference type="EMBL" id="EOY20923.1"/>
    </source>
</evidence>
<feature type="region of interest" description="Disordered" evidence="1">
    <location>
        <begin position="83"/>
        <end position="106"/>
    </location>
</feature>
<dbReference type="Gramene" id="EOY20923">
    <property type="protein sequence ID" value="EOY20923"/>
    <property type="gene ID" value="TCM_012247"/>
</dbReference>
<accession>A0A061FV04</accession>
<dbReference type="InParanoid" id="A0A061FV04"/>
<dbReference type="eggNOG" id="ENOG502S3R7">
    <property type="taxonomic scope" value="Eukaryota"/>
</dbReference>
<dbReference type="Proteomes" id="UP000026915">
    <property type="component" value="Chromosome 3"/>
</dbReference>
<organism evidence="2 3">
    <name type="scientific">Theobroma cacao</name>
    <name type="common">Cacao</name>
    <name type="synonym">Cocoa</name>
    <dbReference type="NCBI Taxonomy" id="3641"/>
    <lineage>
        <taxon>Eukaryota</taxon>
        <taxon>Viridiplantae</taxon>
        <taxon>Streptophyta</taxon>
        <taxon>Embryophyta</taxon>
        <taxon>Tracheophyta</taxon>
        <taxon>Spermatophyta</taxon>
        <taxon>Magnoliopsida</taxon>
        <taxon>eudicotyledons</taxon>
        <taxon>Gunneridae</taxon>
        <taxon>Pentapetalae</taxon>
        <taxon>rosids</taxon>
        <taxon>malvids</taxon>
        <taxon>Malvales</taxon>
        <taxon>Malvaceae</taxon>
        <taxon>Byttnerioideae</taxon>
        <taxon>Theobroma</taxon>
    </lineage>
</organism>
<feature type="region of interest" description="Disordered" evidence="1">
    <location>
        <begin position="142"/>
        <end position="161"/>
    </location>
</feature>
<dbReference type="HOGENOM" id="CLU_127915_1_0_1"/>
<reference evidence="2 3" key="1">
    <citation type="journal article" date="2013" name="Genome Biol.">
        <title>The genome sequence of the most widely cultivated cacao type and its use to identify candidate genes regulating pod color.</title>
        <authorList>
            <person name="Motamayor J.C."/>
            <person name="Mockaitis K."/>
            <person name="Schmutz J."/>
            <person name="Haiminen N."/>
            <person name="Iii D.L."/>
            <person name="Cornejo O."/>
            <person name="Findley S.D."/>
            <person name="Zheng P."/>
            <person name="Utro F."/>
            <person name="Royaert S."/>
            <person name="Saski C."/>
            <person name="Jenkins J."/>
            <person name="Podicheti R."/>
            <person name="Zhao M."/>
            <person name="Scheffler B.E."/>
            <person name="Stack J.C."/>
            <person name="Feltus F.A."/>
            <person name="Mustiga G.M."/>
            <person name="Amores F."/>
            <person name="Phillips W."/>
            <person name="Marelli J.P."/>
            <person name="May G.D."/>
            <person name="Shapiro H."/>
            <person name="Ma J."/>
            <person name="Bustamante C.D."/>
            <person name="Schnell R.J."/>
            <person name="Main D."/>
            <person name="Gilbert D."/>
            <person name="Parida L."/>
            <person name="Kuhn D.N."/>
        </authorList>
    </citation>
    <scope>NUCLEOTIDE SEQUENCE [LARGE SCALE GENOMIC DNA]</scope>
    <source>
        <strain evidence="3">cv. Matina 1-6</strain>
    </source>
</reference>
<protein>
    <submittedName>
        <fullName evidence="2">Uncharacterized protein</fullName>
    </submittedName>
</protein>
<proteinExistence type="predicted"/>
<dbReference type="OMA" id="AICAKHA"/>
<evidence type="ECO:0000313" key="3">
    <source>
        <dbReference type="Proteomes" id="UP000026915"/>
    </source>
</evidence>
<dbReference type="SMR" id="A0A061FV04"/>
<sequence length="161" mass="17721">MDSSEHGSTSPKQRLTLSVLVSFMALCAKHAGRVSKKLKPKPKENGLASDSPRFSMPKTPLRSPRPKQLLTTISNKAITLVHRKKLGEENGKGTRHAPKEEEEEFGDGGVWQKAILMGDKCQPLDFSGVIYYDSKGNQLDELPIRSPRASPLPGYLAQRGL</sequence>
<keyword evidence="3" id="KW-1185">Reference proteome</keyword>
<dbReference type="Gramene" id="Tc03v2_t001970.1">
    <property type="protein sequence ID" value="Tc03v2_p001970.1"/>
    <property type="gene ID" value="Tc03v2_g001970"/>
</dbReference>
<dbReference type="KEGG" id="tcc:18604050"/>
<name>A0A061FV04_THECC</name>
<evidence type="ECO:0000256" key="1">
    <source>
        <dbReference type="SAM" id="MobiDB-lite"/>
    </source>
</evidence>